<proteinExistence type="predicted"/>
<keyword evidence="6" id="KW-1185">Reference proteome</keyword>
<evidence type="ECO:0000256" key="2">
    <source>
        <dbReference type="ARBA" id="ARBA00022803"/>
    </source>
</evidence>
<evidence type="ECO:0000256" key="3">
    <source>
        <dbReference type="PROSITE-ProRule" id="PRU00339"/>
    </source>
</evidence>
<keyword evidence="4" id="KW-0472">Membrane</keyword>
<feature type="transmembrane region" description="Helical" evidence="4">
    <location>
        <begin position="20"/>
        <end position="38"/>
    </location>
</feature>
<feature type="transmembrane region" description="Helical" evidence="4">
    <location>
        <begin position="94"/>
        <end position="116"/>
    </location>
</feature>
<dbReference type="EMBL" id="JAZHOG010000014">
    <property type="protein sequence ID" value="MEJ8569432.1"/>
    <property type="molecule type" value="Genomic_DNA"/>
</dbReference>
<protein>
    <recommendedName>
        <fullName evidence="7">Tetratricopeptide repeat protein</fullName>
    </recommendedName>
</protein>
<dbReference type="Gene3D" id="3.40.50.10610">
    <property type="entry name" value="ABC-type transport auxiliary lipoprotein component"/>
    <property type="match status" value="1"/>
</dbReference>
<dbReference type="Pfam" id="PF13181">
    <property type="entry name" value="TPR_8"/>
    <property type="match status" value="1"/>
</dbReference>
<dbReference type="Proteomes" id="UP001359886">
    <property type="component" value="Unassembled WGS sequence"/>
</dbReference>
<dbReference type="SMART" id="SM00028">
    <property type="entry name" value="TPR"/>
    <property type="match status" value="2"/>
</dbReference>
<keyword evidence="1" id="KW-0677">Repeat</keyword>
<gene>
    <name evidence="5" type="ORF">V3330_17530</name>
</gene>
<evidence type="ECO:0000313" key="6">
    <source>
        <dbReference type="Proteomes" id="UP001359886"/>
    </source>
</evidence>
<dbReference type="PANTHER" id="PTHR44227:SF3">
    <property type="entry name" value="PROTEIN O-MANNOSYL-TRANSFERASE TMTC4"/>
    <property type="match status" value="1"/>
</dbReference>
<sequence length="732" mass="80709">MRQQHSFLSATLAELTRRRVLRTLGGYAVAVFVLLQLMDAAVEPLRLPDWLPTLVVILLILGFPVVFLLAWHFDLTSGGIRRATRAGILSRRQSGLLFGSMLLLTAGLGYVFYVYYSGVFAEPLLPAGAEAAAVRSFSAPQNSIAVLPFADLSAAGDQAYVSDGVAEEILNLLAQVEGLHVAARTSSFAFRDRQTDIREIGRALNVRTVLEGSVRTAGNRIRLTAQLINVEDGYHIWSHSYDRELDDLFAIQDEVASSIAKSLVDSFAGLERRSAGKTDSLAAANAYRTGRLHWWRRTPAELERAIGYFAEALEQDAGFAPAYAAMADTWLLLSLYGNLNPVRAIEKSMPMIEKALAIDPASAEAYAALGLARQQIGQNDSAESALRRAIEINEDYIPAHLWLSNTLGDQGRLPEQRRVLEQALAIDPLNEVMAVNLAHNLRTRGDVEAGRTLLENLVEVRPDSTMLLRSLAQHEFYSGALFEGWQLARRALVLEPADPTQVATMAKLWLTLGEVDQADALLTEALESNSQNYGLLDTRWLTLVVAGRLEDAERLVREAMQRAGDDLPTGLQRVFNLRFGMLALARGDDLEARRRLAAAVDTEDEVAHEGDTVLALTLLAMIAQRNGDAAAAAAWLAEVERKLSRARINGVDDADLHYSQAALLALRDDPDAALRELTAAYDRGFRELWLLEMDWRLEPLRQTPEFLALEARMGEDIQACLTMISETSLAMR</sequence>
<dbReference type="RefSeq" id="WP_354696757.1">
    <property type="nucleotide sequence ID" value="NZ_JAZHOG010000014.1"/>
</dbReference>
<comment type="caution">
    <text evidence="5">The sequence shown here is derived from an EMBL/GenBank/DDBJ whole genome shotgun (WGS) entry which is preliminary data.</text>
</comment>
<dbReference type="PROSITE" id="PS50005">
    <property type="entry name" value="TPR"/>
    <property type="match status" value="1"/>
</dbReference>
<keyword evidence="2 3" id="KW-0802">TPR repeat</keyword>
<dbReference type="PANTHER" id="PTHR44227">
    <property type="match status" value="1"/>
</dbReference>
<evidence type="ECO:0000256" key="4">
    <source>
        <dbReference type="SAM" id="Phobius"/>
    </source>
</evidence>
<keyword evidence="4" id="KW-0812">Transmembrane</keyword>
<dbReference type="InterPro" id="IPR019734">
    <property type="entry name" value="TPR_rpt"/>
</dbReference>
<dbReference type="Gene3D" id="1.25.40.10">
    <property type="entry name" value="Tetratricopeptide repeat domain"/>
    <property type="match status" value="2"/>
</dbReference>
<feature type="repeat" description="TPR" evidence="3">
    <location>
        <begin position="363"/>
        <end position="396"/>
    </location>
</feature>
<name>A0AAW9RBE6_9GAMM</name>
<reference evidence="5 6" key="1">
    <citation type="submission" date="2024-02" db="EMBL/GenBank/DDBJ databases">
        <title>A novel Wenzhouxiangellaceae bacterium, isolated from coastal sediments.</title>
        <authorList>
            <person name="Du Z.-J."/>
            <person name="Ye Y.-Q."/>
            <person name="Zhang X.-Y."/>
        </authorList>
    </citation>
    <scope>NUCLEOTIDE SEQUENCE [LARGE SCALE GENOMIC DNA]</scope>
    <source>
        <strain evidence="5 6">CH-27</strain>
    </source>
</reference>
<dbReference type="InterPro" id="IPR011990">
    <property type="entry name" value="TPR-like_helical_dom_sf"/>
</dbReference>
<organism evidence="5 6">
    <name type="scientific">Elongatibacter sediminis</name>
    <dbReference type="NCBI Taxonomy" id="3119006"/>
    <lineage>
        <taxon>Bacteria</taxon>
        <taxon>Pseudomonadati</taxon>
        <taxon>Pseudomonadota</taxon>
        <taxon>Gammaproteobacteria</taxon>
        <taxon>Chromatiales</taxon>
        <taxon>Wenzhouxiangellaceae</taxon>
        <taxon>Elongatibacter</taxon>
    </lineage>
</organism>
<evidence type="ECO:0000313" key="5">
    <source>
        <dbReference type="EMBL" id="MEJ8569432.1"/>
    </source>
</evidence>
<accession>A0AAW9RBE6</accession>
<dbReference type="SUPFAM" id="SSF48452">
    <property type="entry name" value="TPR-like"/>
    <property type="match status" value="1"/>
</dbReference>
<keyword evidence="4" id="KW-1133">Transmembrane helix</keyword>
<evidence type="ECO:0000256" key="1">
    <source>
        <dbReference type="ARBA" id="ARBA00022737"/>
    </source>
</evidence>
<dbReference type="AlphaFoldDB" id="A0AAW9RBE6"/>
<dbReference type="InterPro" id="IPR052346">
    <property type="entry name" value="O-mannosyl-transferase_TMTC"/>
</dbReference>
<evidence type="ECO:0008006" key="7">
    <source>
        <dbReference type="Google" id="ProtNLM"/>
    </source>
</evidence>
<feature type="transmembrane region" description="Helical" evidence="4">
    <location>
        <begin position="50"/>
        <end position="73"/>
    </location>
</feature>